<evidence type="ECO:0008006" key="4">
    <source>
        <dbReference type="Google" id="ProtNLM"/>
    </source>
</evidence>
<feature type="transmembrane region" description="Helical" evidence="1">
    <location>
        <begin position="208"/>
        <end position="226"/>
    </location>
</feature>
<feature type="transmembrane region" description="Helical" evidence="1">
    <location>
        <begin position="137"/>
        <end position="159"/>
    </location>
</feature>
<reference evidence="2 3" key="2">
    <citation type="journal article" date="2020" name="Int. J. Syst. Evol. Microbiol.">
        <title>Leptospira yasudae sp. nov. and Leptospira stimsonii sp. nov., two new species of the pathogenic group isolated from environmental sources.</title>
        <authorList>
            <person name="Casanovas-Massana A."/>
            <person name="Hamond C."/>
            <person name="Santos L.A."/>
            <person name="de Oliveira D."/>
            <person name="Hacker K.P."/>
            <person name="Balassiano I."/>
            <person name="Costa F."/>
            <person name="Medeiros M.A."/>
            <person name="Reis M.G."/>
            <person name="Ko A.I."/>
            <person name="Wunder E.A."/>
        </authorList>
    </citation>
    <scope>NUCLEOTIDE SEQUENCE [LARGE SCALE GENOMIC DNA]</scope>
    <source>
        <strain evidence="2 3">B21</strain>
    </source>
</reference>
<evidence type="ECO:0000256" key="1">
    <source>
        <dbReference type="SAM" id="Phobius"/>
    </source>
</evidence>
<keyword evidence="1" id="KW-0472">Membrane</keyword>
<dbReference type="EMBL" id="QHCR01000007">
    <property type="protein sequence ID" value="RHX78459.1"/>
    <property type="molecule type" value="Genomic_DNA"/>
</dbReference>
<keyword evidence="3" id="KW-1185">Reference proteome</keyword>
<dbReference type="Proteomes" id="UP000285569">
    <property type="component" value="Unassembled WGS sequence"/>
</dbReference>
<organism evidence="2 3">
    <name type="scientific">Leptospira yasudae</name>
    <dbReference type="NCBI Taxonomy" id="2202201"/>
    <lineage>
        <taxon>Bacteria</taxon>
        <taxon>Pseudomonadati</taxon>
        <taxon>Spirochaetota</taxon>
        <taxon>Spirochaetia</taxon>
        <taxon>Leptospirales</taxon>
        <taxon>Leptospiraceae</taxon>
        <taxon>Leptospira</taxon>
    </lineage>
</organism>
<accession>A0ABX9LZS9</accession>
<reference evidence="3" key="1">
    <citation type="submission" date="2018-05" db="EMBL/GenBank/DDBJ databases">
        <title>Leptospira yasudae sp. nov. and Leptospira stimsonii sp. nov., two pathogenic species of the genus Leptospira isolated from environmental sources.</title>
        <authorList>
            <person name="Casanovas-Massana A."/>
            <person name="Hamond C."/>
            <person name="Santos L.A."/>
            <person name="Hacker K.P."/>
            <person name="Balassiano I."/>
            <person name="Medeiros M.A."/>
            <person name="Reis M.G."/>
            <person name="Ko A.I."/>
            <person name="Wunder E.A."/>
        </authorList>
    </citation>
    <scope>NUCLEOTIDE SEQUENCE [LARGE SCALE GENOMIC DNA]</scope>
    <source>
        <strain evidence="3">B21</strain>
    </source>
</reference>
<keyword evidence="1" id="KW-1133">Transmembrane helix</keyword>
<gene>
    <name evidence="2" type="ORF">DLM77_15215</name>
</gene>
<evidence type="ECO:0000313" key="3">
    <source>
        <dbReference type="Proteomes" id="UP000285569"/>
    </source>
</evidence>
<proteinExistence type="predicted"/>
<keyword evidence="1" id="KW-0812">Transmembrane</keyword>
<comment type="caution">
    <text evidence="2">The sequence shown here is derived from an EMBL/GenBank/DDBJ whole genome shotgun (WGS) entry which is preliminary data.</text>
</comment>
<name>A0ABX9LZS9_9LEPT</name>
<protein>
    <recommendedName>
        <fullName evidence="4">Yip1 domain-containing protein</fullName>
    </recommendedName>
</protein>
<evidence type="ECO:0000313" key="2">
    <source>
        <dbReference type="EMBL" id="RHX78459.1"/>
    </source>
</evidence>
<feature type="transmembrane region" description="Helical" evidence="1">
    <location>
        <begin position="87"/>
        <end position="112"/>
    </location>
</feature>
<feature type="transmembrane region" description="Helical" evidence="1">
    <location>
        <begin position="171"/>
        <end position="193"/>
    </location>
</feature>
<feature type="transmembrane region" description="Helical" evidence="1">
    <location>
        <begin position="46"/>
        <end position="66"/>
    </location>
</feature>
<sequence length="227" mass="26172">MTLNFNKLLQNNWFTISFKKNLGYNLHPETISEKTANQFLLDTSKIITIFLTFYIAVNLLFSLFNLDHLIQYGEVMKKFYNEGKISWSLYIMNVFPYSVLFLACFFLTLQLVNTSISYGAMWILGEPTRSFPKLLGIYLSSSLYILLSLFPVLVLFQLISKSAQDDFYKMIFFIALNAAILLIGIVLQSFFFIKMCKNAFDQNVGRAILTWLSPLLLIILFVISSFG</sequence>